<dbReference type="PANTHER" id="PTHR47572:SF4">
    <property type="entry name" value="LACTONASE DRP35"/>
    <property type="match status" value="1"/>
</dbReference>
<evidence type="ECO:0000313" key="4">
    <source>
        <dbReference type="EMBL" id="KAJ2798206.1"/>
    </source>
</evidence>
<keyword evidence="2" id="KW-0732">Signal</keyword>
<dbReference type="Pfam" id="PF08450">
    <property type="entry name" value="SGL"/>
    <property type="match status" value="1"/>
</dbReference>
<dbReference type="InterPro" id="IPR051262">
    <property type="entry name" value="SMP-30/CGR1_Lactonase"/>
</dbReference>
<dbReference type="PANTHER" id="PTHR47572">
    <property type="entry name" value="LIPOPROTEIN-RELATED"/>
    <property type="match status" value="1"/>
</dbReference>
<dbReference type="GO" id="GO:0016787">
    <property type="term" value="F:hydrolase activity"/>
    <property type="evidence" value="ECO:0007669"/>
    <property type="project" value="UniProtKB-KW"/>
</dbReference>
<gene>
    <name evidence="4" type="ORF">H4R20_004905</name>
</gene>
<dbReference type="AlphaFoldDB" id="A0A9W8LRM7"/>
<sequence>MKIVCALAILGAGVFAAEKQVKSFISAADSMFGPAIEGVGVDKAGNIYAVDFNNNLAMAGLVAEKQALLYEATGTEGQMEKVHLNGIRFNIGFSGAEEAYIADAGTKIVYQLTERQGTDGTFKNAKLFCADSDMLQPNDIAIAPSSGRIFLSGMSYTSDSKLGDGDLWTCDRRGVARKLDVSLYRTNGIEISPDEKTLYLSEAQNSGGNVIGNRILAFDLDSCSGNVKNQRTFVNFGDLDGTGATDIDGMRADTDGNLYVTRNGLGKVAVFSSTGELTAYISLPSIDSVTSLEFGGTSGSDLYMVGKCKDDENKGCVDVYSSTAKGRAFSDLQGS</sequence>
<dbReference type="OrthoDB" id="423498at2759"/>
<dbReference type="InterPro" id="IPR013658">
    <property type="entry name" value="SGL"/>
</dbReference>
<reference evidence="4" key="1">
    <citation type="submission" date="2022-07" db="EMBL/GenBank/DDBJ databases">
        <title>Phylogenomic reconstructions and comparative analyses of Kickxellomycotina fungi.</title>
        <authorList>
            <person name="Reynolds N.K."/>
            <person name="Stajich J.E."/>
            <person name="Barry K."/>
            <person name="Grigoriev I.V."/>
            <person name="Crous P."/>
            <person name="Smith M.E."/>
        </authorList>
    </citation>
    <scope>NUCLEOTIDE SEQUENCE</scope>
    <source>
        <strain evidence="4">NRRL 1565</strain>
    </source>
</reference>
<dbReference type="SUPFAM" id="SSF63829">
    <property type="entry name" value="Calcium-dependent phosphotriesterase"/>
    <property type="match status" value="1"/>
</dbReference>
<keyword evidence="1" id="KW-0378">Hydrolase</keyword>
<evidence type="ECO:0000256" key="1">
    <source>
        <dbReference type="ARBA" id="ARBA00022801"/>
    </source>
</evidence>
<feature type="domain" description="SMP-30/Gluconolactonase/LRE-like region" evidence="3">
    <location>
        <begin position="72"/>
        <end position="304"/>
    </location>
</feature>
<evidence type="ECO:0000256" key="2">
    <source>
        <dbReference type="SAM" id="SignalP"/>
    </source>
</evidence>
<dbReference type="Gene3D" id="2.120.10.30">
    <property type="entry name" value="TolB, C-terminal domain"/>
    <property type="match status" value="1"/>
</dbReference>
<organism evidence="4 5">
    <name type="scientific">Coemansia guatemalensis</name>
    <dbReference type="NCBI Taxonomy" id="2761395"/>
    <lineage>
        <taxon>Eukaryota</taxon>
        <taxon>Fungi</taxon>
        <taxon>Fungi incertae sedis</taxon>
        <taxon>Zoopagomycota</taxon>
        <taxon>Kickxellomycotina</taxon>
        <taxon>Kickxellomycetes</taxon>
        <taxon>Kickxellales</taxon>
        <taxon>Kickxellaceae</taxon>
        <taxon>Coemansia</taxon>
    </lineage>
</organism>
<feature type="signal peptide" evidence="2">
    <location>
        <begin position="1"/>
        <end position="16"/>
    </location>
</feature>
<keyword evidence="5" id="KW-1185">Reference proteome</keyword>
<accession>A0A9W8LRM7</accession>
<protein>
    <recommendedName>
        <fullName evidence="3">SMP-30/Gluconolactonase/LRE-like region domain-containing protein</fullName>
    </recommendedName>
</protein>
<comment type="caution">
    <text evidence="4">The sequence shown here is derived from an EMBL/GenBank/DDBJ whole genome shotgun (WGS) entry which is preliminary data.</text>
</comment>
<evidence type="ECO:0000313" key="5">
    <source>
        <dbReference type="Proteomes" id="UP001140094"/>
    </source>
</evidence>
<dbReference type="Proteomes" id="UP001140094">
    <property type="component" value="Unassembled WGS sequence"/>
</dbReference>
<dbReference type="InterPro" id="IPR011042">
    <property type="entry name" value="6-blade_b-propeller_TolB-like"/>
</dbReference>
<feature type="chain" id="PRO_5040933228" description="SMP-30/Gluconolactonase/LRE-like region domain-containing protein" evidence="2">
    <location>
        <begin position="17"/>
        <end position="335"/>
    </location>
</feature>
<dbReference type="EMBL" id="JANBUO010001453">
    <property type="protein sequence ID" value="KAJ2798206.1"/>
    <property type="molecule type" value="Genomic_DNA"/>
</dbReference>
<name>A0A9W8LRM7_9FUNG</name>
<proteinExistence type="predicted"/>
<evidence type="ECO:0000259" key="3">
    <source>
        <dbReference type="Pfam" id="PF08450"/>
    </source>
</evidence>